<dbReference type="AlphaFoldDB" id="A0A9X3YMZ8"/>
<protein>
    <submittedName>
        <fullName evidence="3">Type II secretion system protein</fullName>
    </submittedName>
</protein>
<keyword evidence="2" id="KW-0472">Membrane</keyword>
<dbReference type="RefSeq" id="WP_263541052.1">
    <property type="nucleotide sequence ID" value="NZ_JAOVZO020000019.1"/>
</dbReference>
<evidence type="ECO:0000313" key="3">
    <source>
        <dbReference type="EMBL" id="MDC8014704.1"/>
    </source>
</evidence>
<sequence length="183" mass="19344">MNAFAFDRRRAPRAAPARQSGFSLIEMVAAFVVFALGMAVLMGILSASIRNARLAADYTQAALWAQSGLDVAGIGEELEEGHKSGKFDDEFRWELDIVKYEPPPIEGQSASAAAADTESFTGIELYKLDLVVSWGATRNPRSAHFTTLRAVNPNANGTSRLGGGQSGGNQRPGGNASNGQKGG</sequence>
<dbReference type="Pfam" id="PF07963">
    <property type="entry name" value="N_methyl"/>
    <property type="match status" value="1"/>
</dbReference>
<dbReference type="EMBL" id="JAOVZO020000019">
    <property type="protein sequence ID" value="MDC8014704.1"/>
    <property type="molecule type" value="Genomic_DNA"/>
</dbReference>
<keyword evidence="2" id="KW-1133">Transmembrane helix</keyword>
<organism evidence="3 4">
    <name type="scientific">Tahibacter soli</name>
    <dbReference type="NCBI Taxonomy" id="2983605"/>
    <lineage>
        <taxon>Bacteria</taxon>
        <taxon>Pseudomonadati</taxon>
        <taxon>Pseudomonadota</taxon>
        <taxon>Gammaproteobacteria</taxon>
        <taxon>Lysobacterales</taxon>
        <taxon>Rhodanobacteraceae</taxon>
        <taxon>Tahibacter</taxon>
    </lineage>
</organism>
<dbReference type="InterPro" id="IPR012902">
    <property type="entry name" value="N_methyl_site"/>
</dbReference>
<feature type="transmembrane region" description="Helical" evidence="2">
    <location>
        <begin position="21"/>
        <end position="45"/>
    </location>
</feature>
<keyword evidence="2" id="KW-0812">Transmembrane</keyword>
<evidence type="ECO:0000313" key="4">
    <source>
        <dbReference type="Proteomes" id="UP001139971"/>
    </source>
</evidence>
<accession>A0A9X3YMZ8</accession>
<proteinExistence type="predicted"/>
<evidence type="ECO:0000256" key="2">
    <source>
        <dbReference type="SAM" id="Phobius"/>
    </source>
</evidence>
<keyword evidence="4" id="KW-1185">Reference proteome</keyword>
<reference evidence="3" key="1">
    <citation type="submission" date="2023-02" db="EMBL/GenBank/DDBJ databases">
        <title>Tahibacter soli sp. nov. isolated from soil.</title>
        <authorList>
            <person name="Baek J.H."/>
            <person name="Lee J.K."/>
            <person name="Choi D.G."/>
            <person name="Jeon C.O."/>
        </authorList>
    </citation>
    <scope>NUCLEOTIDE SEQUENCE</scope>
    <source>
        <strain evidence="3">BL</strain>
    </source>
</reference>
<name>A0A9X3YMZ8_9GAMM</name>
<gene>
    <name evidence="3" type="ORF">OD750_019340</name>
</gene>
<evidence type="ECO:0000256" key="1">
    <source>
        <dbReference type="SAM" id="MobiDB-lite"/>
    </source>
</evidence>
<feature type="region of interest" description="Disordered" evidence="1">
    <location>
        <begin position="151"/>
        <end position="183"/>
    </location>
</feature>
<dbReference type="PROSITE" id="PS00409">
    <property type="entry name" value="PROKAR_NTER_METHYL"/>
    <property type="match status" value="1"/>
</dbReference>
<dbReference type="Proteomes" id="UP001139971">
    <property type="component" value="Unassembled WGS sequence"/>
</dbReference>
<feature type="compositionally biased region" description="Gly residues" evidence="1">
    <location>
        <begin position="160"/>
        <end position="171"/>
    </location>
</feature>
<comment type="caution">
    <text evidence="3">The sequence shown here is derived from an EMBL/GenBank/DDBJ whole genome shotgun (WGS) entry which is preliminary data.</text>
</comment>